<reference evidence="2" key="1">
    <citation type="submission" date="2022-11" db="UniProtKB">
        <authorList>
            <consortium name="WormBaseParasite"/>
        </authorList>
    </citation>
    <scope>IDENTIFICATION</scope>
</reference>
<sequence>MFTDGNTSLVYQDRRQSKTGAKLRHNRFTKALFRTTSNKVLATSNKVFLIIIYNCLYRSICRISLELAKSKPSLFDFSTQTCLICHKENDRIRSPW</sequence>
<keyword evidence="1" id="KW-1185">Reference proteome</keyword>
<accession>A0A915HXG3</accession>
<dbReference type="AlphaFoldDB" id="A0A915HXG3"/>
<protein>
    <submittedName>
        <fullName evidence="2">Uncharacterized protein</fullName>
    </submittedName>
</protein>
<evidence type="ECO:0000313" key="2">
    <source>
        <dbReference type="WBParaSite" id="nRc.2.0.1.t06574-RA"/>
    </source>
</evidence>
<organism evidence="1 2">
    <name type="scientific">Romanomermis culicivorax</name>
    <name type="common">Nematode worm</name>
    <dbReference type="NCBI Taxonomy" id="13658"/>
    <lineage>
        <taxon>Eukaryota</taxon>
        <taxon>Metazoa</taxon>
        <taxon>Ecdysozoa</taxon>
        <taxon>Nematoda</taxon>
        <taxon>Enoplea</taxon>
        <taxon>Dorylaimia</taxon>
        <taxon>Mermithida</taxon>
        <taxon>Mermithoidea</taxon>
        <taxon>Mermithidae</taxon>
        <taxon>Romanomermis</taxon>
    </lineage>
</organism>
<evidence type="ECO:0000313" key="1">
    <source>
        <dbReference type="Proteomes" id="UP000887565"/>
    </source>
</evidence>
<dbReference type="Proteomes" id="UP000887565">
    <property type="component" value="Unplaced"/>
</dbReference>
<dbReference type="WBParaSite" id="nRc.2.0.1.t06574-RA">
    <property type="protein sequence ID" value="nRc.2.0.1.t06574-RA"/>
    <property type="gene ID" value="nRc.2.0.1.g06574"/>
</dbReference>
<name>A0A915HXG3_ROMCU</name>
<proteinExistence type="predicted"/>